<dbReference type="Proteomes" id="UP000324632">
    <property type="component" value="Chromosome 3"/>
</dbReference>
<evidence type="ECO:0000313" key="5">
    <source>
        <dbReference type="EMBL" id="KAA0722988.1"/>
    </source>
</evidence>
<dbReference type="GO" id="GO:0005886">
    <property type="term" value="C:plasma membrane"/>
    <property type="evidence" value="ECO:0007669"/>
    <property type="project" value="UniProtKB-SubCell"/>
</dbReference>
<comment type="subcellular location">
    <subcellularLocation>
        <location evidence="1">Cell membrane</location>
        <topology evidence="1">Multi-pass membrane protein</topology>
    </subcellularLocation>
</comment>
<comment type="caution">
    <text evidence="5">The sequence shown here is derived from an EMBL/GenBank/DDBJ whole genome shotgun (WGS) entry which is preliminary data.</text>
</comment>
<reference evidence="5 6" key="1">
    <citation type="journal article" date="2019" name="Mol. Ecol. Resour.">
        <title>Chromosome-level genome assembly of Triplophysa tibetana, a fish adapted to the harsh high-altitude environment of the Tibetan Plateau.</title>
        <authorList>
            <person name="Yang X."/>
            <person name="Liu H."/>
            <person name="Ma Z."/>
            <person name="Zou Y."/>
            <person name="Zou M."/>
            <person name="Mao Y."/>
            <person name="Li X."/>
            <person name="Wang H."/>
            <person name="Chen T."/>
            <person name="Wang W."/>
            <person name="Yang R."/>
        </authorList>
    </citation>
    <scope>NUCLEOTIDE SEQUENCE [LARGE SCALE GENOMIC DNA]</scope>
    <source>
        <strain evidence="5">TTIB1903HZAU</strain>
        <tissue evidence="5">Muscle</tissue>
    </source>
</reference>
<evidence type="ECO:0000259" key="4">
    <source>
        <dbReference type="Pfam" id="PF08403"/>
    </source>
</evidence>
<evidence type="ECO:0000313" key="6">
    <source>
        <dbReference type="Proteomes" id="UP000324632"/>
    </source>
</evidence>
<dbReference type="AlphaFoldDB" id="A0A5A9PMD7"/>
<evidence type="ECO:0000256" key="3">
    <source>
        <dbReference type="SAM" id="MobiDB-lite"/>
    </source>
</evidence>
<organism evidence="5 6">
    <name type="scientific">Triplophysa tibetana</name>
    <dbReference type="NCBI Taxonomy" id="1572043"/>
    <lineage>
        <taxon>Eukaryota</taxon>
        <taxon>Metazoa</taxon>
        <taxon>Chordata</taxon>
        <taxon>Craniata</taxon>
        <taxon>Vertebrata</taxon>
        <taxon>Euteleostomi</taxon>
        <taxon>Actinopterygii</taxon>
        <taxon>Neopterygii</taxon>
        <taxon>Teleostei</taxon>
        <taxon>Ostariophysi</taxon>
        <taxon>Cypriniformes</taxon>
        <taxon>Nemacheilidae</taxon>
        <taxon>Triplophysa</taxon>
    </lineage>
</organism>
<evidence type="ECO:0000256" key="2">
    <source>
        <dbReference type="ARBA" id="ARBA00022448"/>
    </source>
</evidence>
<dbReference type="EMBL" id="SOYY01000003">
    <property type="protein sequence ID" value="KAA0722988.1"/>
    <property type="molecule type" value="Genomic_DNA"/>
</dbReference>
<dbReference type="Pfam" id="PF08403">
    <property type="entry name" value="AA_permease_N"/>
    <property type="match status" value="1"/>
</dbReference>
<dbReference type="InterPro" id="IPR013612">
    <property type="entry name" value="AA_permease_N"/>
</dbReference>
<evidence type="ECO:0000256" key="1">
    <source>
        <dbReference type="ARBA" id="ARBA00004651"/>
    </source>
</evidence>
<feature type="region of interest" description="Disordered" evidence="3">
    <location>
        <begin position="152"/>
        <end position="171"/>
    </location>
</feature>
<keyword evidence="2" id="KW-0813">Transport</keyword>
<feature type="domain" description="Amino acid permease N-terminal" evidence="4">
    <location>
        <begin position="124"/>
        <end position="155"/>
    </location>
</feature>
<name>A0A5A9PMD7_9TELE</name>
<sequence>MEQNHDIHACDTRQMITEPPILFSKFSEVGDGGGDPAIYCRDCDAEMNGNLNAALWQKYATTSNHVKSHKAQFLAPARRGYSIRFRAVRITGKGESANSGPPQDVTVETGADYAKQDKKKMSFFNPLDPLPKYEFYAKDTWTGRVKNTRPSLDVLRTPQGDEDLPPPLEDDGRPKVKLVRFGWVLGVMIISGGTSKTIYNYSSKYKITLKLTSFE</sequence>
<accession>A0A5A9PMD7</accession>
<proteinExistence type="predicted"/>
<protein>
    <recommendedName>
        <fullName evidence="4">Amino acid permease N-terminal domain-containing protein</fullName>
    </recommendedName>
</protein>
<gene>
    <name evidence="5" type="ORF">E1301_Tti015660</name>
</gene>
<keyword evidence="6" id="KW-1185">Reference proteome</keyword>